<evidence type="ECO:0000256" key="4">
    <source>
        <dbReference type="ARBA" id="ARBA00022989"/>
    </source>
</evidence>
<feature type="transmembrane region" description="Helical" evidence="6">
    <location>
        <begin position="74"/>
        <end position="92"/>
    </location>
</feature>
<keyword evidence="3 6" id="KW-0812">Transmembrane</keyword>
<proteinExistence type="predicted"/>
<name>A0A7X2IW21_9BACI</name>
<evidence type="ECO:0000256" key="6">
    <source>
        <dbReference type="SAM" id="Phobius"/>
    </source>
</evidence>
<dbReference type="Pfam" id="PF02588">
    <property type="entry name" value="YitT_membrane"/>
    <property type="match status" value="1"/>
</dbReference>
<keyword evidence="5 6" id="KW-0472">Membrane</keyword>
<dbReference type="InterPro" id="IPR051461">
    <property type="entry name" value="UPF0750_membrane"/>
</dbReference>
<comment type="caution">
    <text evidence="7">The sequence shown here is derived from an EMBL/GenBank/DDBJ whole genome shotgun (WGS) entry which is preliminary data.</text>
</comment>
<feature type="transmembrane region" description="Helical" evidence="6">
    <location>
        <begin position="150"/>
        <end position="175"/>
    </location>
</feature>
<comment type="subcellular location">
    <subcellularLocation>
        <location evidence="1">Cell membrane</location>
        <topology evidence="1">Multi-pass membrane protein</topology>
    </subcellularLocation>
</comment>
<dbReference type="Proteomes" id="UP000448867">
    <property type="component" value="Unassembled WGS sequence"/>
</dbReference>
<dbReference type="RefSeq" id="WP_154305798.1">
    <property type="nucleotide sequence ID" value="NZ_WKKI01000001.1"/>
</dbReference>
<sequence length="204" mass="22464">MKAFLRKNGFVLSGGLIQGAGMGIFLFPHSIPSGGAGGLAVLLHYWFSISMGLALWIVNFSMLLIAIRYLGNRCTLWTMLAVSITSLAVVVLQQCVSLPLNHVWIDLPLGSLFLGTGVGLLMRQGVSNGGVGVLALIISTSRNSLPGKPLFWINSCIFLLTAFIIRWDILFLALLSQWISTKMVDVIYRLDMWSISSTFWRRKS</sequence>
<evidence type="ECO:0000256" key="1">
    <source>
        <dbReference type="ARBA" id="ARBA00004651"/>
    </source>
</evidence>
<evidence type="ECO:0000256" key="3">
    <source>
        <dbReference type="ARBA" id="ARBA00022692"/>
    </source>
</evidence>
<keyword evidence="4 6" id="KW-1133">Transmembrane helix</keyword>
<organism evidence="7 8">
    <name type="scientific">Metabacillus lacus</name>
    <dbReference type="NCBI Taxonomy" id="1983721"/>
    <lineage>
        <taxon>Bacteria</taxon>
        <taxon>Bacillati</taxon>
        <taxon>Bacillota</taxon>
        <taxon>Bacilli</taxon>
        <taxon>Bacillales</taxon>
        <taxon>Bacillaceae</taxon>
        <taxon>Metabacillus</taxon>
    </lineage>
</organism>
<feature type="transmembrane region" description="Helical" evidence="6">
    <location>
        <begin position="9"/>
        <end position="31"/>
    </location>
</feature>
<dbReference type="OrthoDB" id="2182285at2"/>
<keyword evidence="2" id="KW-1003">Cell membrane</keyword>
<evidence type="ECO:0000313" key="8">
    <source>
        <dbReference type="Proteomes" id="UP000448867"/>
    </source>
</evidence>
<dbReference type="InterPro" id="IPR003740">
    <property type="entry name" value="YitT"/>
</dbReference>
<dbReference type="PANTHER" id="PTHR33545">
    <property type="entry name" value="UPF0750 MEMBRANE PROTEIN YITT-RELATED"/>
    <property type="match status" value="1"/>
</dbReference>
<accession>A0A7X2IW21</accession>
<gene>
    <name evidence="7" type="ORF">GJU40_00635</name>
</gene>
<dbReference type="EMBL" id="WKKI01000001">
    <property type="protein sequence ID" value="MRX70674.1"/>
    <property type="molecule type" value="Genomic_DNA"/>
</dbReference>
<feature type="transmembrane region" description="Helical" evidence="6">
    <location>
        <begin position="43"/>
        <end position="67"/>
    </location>
</feature>
<evidence type="ECO:0000256" key="2">
    <source>
        <dbReference type="ARBA" id="ARBA00022475"/>
    </source>
</evidence>
<feature type="transmembrane region" description="Helical" evidence="6">
    <location>
        <begin position="112"/>
        <end position="138"/>
    </location>
</feature>
<evidence type="ECO:0000313" key="7">
    <source>
        <dbReference type="EMBL" id="MRX70674.1"/>
    </source>
</evidence>
<dbReference type="PANTHER" id="PTHR33545:SF9">
    <property type="entry name" value="UPF0750 MEMBRANE PROTEIN YITE"/>
    <property type="match status" value="1"/>
</dbReference>
<dbReference type="AlphaFoldDB" id="A0A7X2IW21"/>
<evidence type="ECO:0000256" key="5">
    <source>
        <dbReference type="ARBA" id="ARBA00023136"/>
    </source>
</evidence>
<protein>
    <submittedName>
        <fullName evidence="7">YitT family protein</fullName>
    </submittedName>
</protein>
<keyword evidence="8" id="KW-1185">Reference proteome</keyword>
<reference evidence="7 8" key="1">
    <citation type="submission" date="2019-11" db="EMBL/GenBank/DDBJ databases">
        <title>Bacillus lacus genome.</title>
        <authorList>
            <person name="Allen C.J."/>
            <person name="Newman J.D."/>
        </authorList>
    </citation>
    <scope>NUCLEOTIDE SEQUENCE [LARGE SCALE GENOMIC DNA]</scope>
    <source>
        <strain evidence="7 8">KCTC 33946</strain>
    </source>
</reference>
<dbReference type="GO" id="GO:0005886">
    <property type="term" value="C:plasma membrane"/>
    <property type="evidence" value="ECO:0007669"/>
    <property type="project" value="UniProtKB-SubCell"/>
</dbReference>